<dbReference type="STRING" id="436515.GCA_001752345_01236"/>
<protein>
    <submittedName>
        <fullName evidence="8">Multicomponent K+:H+ antiporter subunit E</fullName>
    </submittedName>
    <submittedName>
        <fullName evidence="7">Na+/H+ antiporter subunit E</fullName>
    </submittedName>
</protein>
<dbReference type="Proteomes" id="UP001244295">
    <property type="component" value="Unassembled WGS sequence"/>
</dbReference>
<keyword evidence="4" id="KW-0812">Transmembrane</keyword>
<dbReference type="OrthoDB" id="9807187at2"/>
<dbReference type="Proteomes" id="UP000217154">
    <property type="component" value="Chromosome"/>
</dbReference>
<evidence type="ECO:0000256" key="6">
    <source>
        <dbReference type="ARBA" id="ARBA00023136"/>
    </source>
</evidence>
<proteinExistence type="inferred from homology"/>
<dbReference type="RefSeq" id="WP_062468688.1">
    <property type="nucleotide sequence ID" value="NZ_BKDH01000001.1"/>
</dbReference>
<dbReference type="NCBIfam" id="NF006520">
    <property type="entry name" value="PRK08965.1-4"/>
    <property type="match status" value="1"/>
</dbReference>
<name>A0A1E7TUT3_9BURK</name>
<evidence type="ECO:0000256" key="1">
    <source>
        <dbReference type="ARBA" id="ARBA00004651"/>
    </source>
</evidence>
<dbReference type="AlphaFoldDB" id="A0A1E7TUT3"/>
<comment type="subcellular location">
    <subcellularLocation>
        <location evidence="1">Cell membrane</location>
        <topology evidence="1">Multi-pass membrane protein</topology>
    </subcellularLocation>
</comment>
<evidence type="ECO:0000256" key="3">
    <source>
        <dbReference type="ARBA" id="ARBA00022475"/>
    </source>
</evidence>
<accession>A0A1E7TUT3</accession>
<dbReference type="GO" id="GO:0008324">
    <property type="term" value="F:monoatomic cation transmembrane transporter activity"/>
    <property type="evidence" value="ECO:0007669"/>
    <property type="project" value="InterPro"/>
</dbReference>
<evidence type="ECO:0000256" key="4">
    <source>
        <dbReference type="ARBA" id="ARBA00022692"/>
    </source>
</evidence>
<dbReference type="KEGG" id="vbo:CKY39_10045"/>
<dbReference type="GO" id="GO:0005886">
    <property type="term" value="C:plasma membrane"/>
    <property type="evidence" value="ECO:0007669"/>
    <property type="project" value="UniProtKB-SubCell"/>
</dbReference>
<dbReference type="PANTHER" id="PTHR34584:SF1">
    <property type="entry name" value="NA(+)_H(+) ANTIPORTER SUBUNIT E1"/>
    <property type="match status" value="1"/>
</dbReference>
<evidence type="ECO:0000256" key="2">
    <source>
        <dbReference type="ARBA" id="ARBA00006228"/>
    </source>
</evidence>
<dbReference type="EMBL" id="JAUSRR010000009">
    <property type="protein sequence ID" value="MDP9925900.1"/>
    <property type="molecule type" value="Genomic_DNA"/>
</dbReference>
<dbReference type="EMBL" id="CP023284">
    <property type="protein sequence ID" value="ATA53518.1"/>
    <property type="molecule type" value="Genomic_DNA"/>
</dbReference>
<dbReference type="InterPro" id="IPR002758">
    <property type="entry name" value="Cation_antiport_E"/>
</dbReference>
<evidence type="ECO:0000313" key="9">
    <source>
        <dbReference type="Proteomes" id="UP000217154"/>
    </source>
</evidence>
<reference evidence="7 9" key="1">
    <citation type="submission" date="2017-09" db="EMBL/GenBank/DDBJ databases">
        <title>The diverse metabolic capabilities of V. boronicumulans make it an excellent choice for continued studies on novel biodegradation.</title>
        <authorList>
            <person name="Sun S."/>
        </authorList>
    </citation>
    <scope>NUCLEOTIDE SEQUENCE [LARGE SCALE GENOMIC DNA]</scope>
    <source>
        <strain evidence="7 9">J1</strain>
    </source>
</reference>
<gene>
    <name evidence="7" type="ORF">CKY39_10045</name>
    <name evidence="8" type="ORF">J2W25_004947</name>
</gene>
<reference evidence="8" key="2">
    <citation type="submission" date="2023-07" db="EMBL/GenBank/DDBJ databases">
        <title>Sorghum-associated microbial communities from plants grown in Nebraska, USA.</title>
        <authorList>
            <person name="Schachtman D."/>
        </authorList>
    </citation>
    <scope>NUCLEOTIDE SEQUENCE</scope>
    <source>
        <strain evidence="8">DS2795</strain>
    </source>
</reference>
<evidence type="ECO:0000313" key="8">
    <source>
        <dbReference type="EMBL" id="MDP9925900.1"/>
    </source>
</evidence>
<dbReference type="NCBIfam" id="NF006518">
    <property type="entry name" value="PRK08965.1-2"/>
    <property type="match status" value="1"/>
</dbReference>
<sequence>MKRLMPSPPLSFALFVIWLLLNQSLEAATLLSAALLAIAVPLITKGLRPATVRMRRPGVALRLSFLVTFDMLKSAYDVARLLLTRRTADISARFVQIPLDMRDPNGLAVLAMIMCLTPGTAWGEVSFDRTTLLIHVFDLEDEAAFIALIKTRYERPLMEIFES</sequence>
<organism evidence="7 9">
    <name type="scientific">Variovorax boronicumulans</name>
    <dbReference type="NCBI Taxonomy" id="436515"/>
    <lineage>
        <taxon>Bacteria</taxon>
        <taxon>Pseudomonadati</taxon>
        <taxon>Pseudomonadota</taxon>
        <taxon>Betaproteobacteria</taxon>
        <taxon>Burkholderiales</taxon>
        <taxon>Comamonadaceae</taxon>
        <taxon>Variovorax</taxon>
    </lineage>
</organism>
<keyword evidence="6" id="KW-0472">Membrane</keyword>
<evidence type="ECO:0000256" key="5">
    <source>
        <dbReference type="ARBA" id="ARBA00022989"/>
    </source>
</evidence>
<dbReference type="PIRSF" id="PIRSF019239">
    <property type="entry name" value="MrpE"/>
    <property type="match status" value="1"/>
</dbReference>
<comment type="similarity">
    <text evidence="2">Belongs to the CPA3 antiporters (TC 2.A.63) subunit E family.</text>
</comment>
<dbReference type="PANTHER" id="PTHR34584">
    <property type="entry name" value="NA(+)/H(+) ANTIPORTER SUBUNIT E1"/>
    <property type="match status" value="1"/>
</dbReference>
<dbReference type="GeneID" id="82269639"/>
<evidence type="ECO:0000313" key="7">
    <source>
        <dbReference type="EMBL" id="ATA53518.1"/>
    </source>
</evidence>
<dbReference type="Pfam" id="PF01899">
    <property type="entry name" value="MNHE"/>
    <property type="match status" value="1"/>
</dbReference>
<keyword evidence="5" id="KW-1133">Transmembrane helix</keyword>
<keyword evidence="3" id="KW-1003">Cell membrane</keyword>